<dbReference type="GeneID" id="22894863"/>
<dbReference type="Proteomes" id="UP000008784">
    <property type="component" value="Unassembled WGS sequence"/>
</dbReference>
<dbReference type="EMBL" id="ADOT01000154">
    <property type="protein sequence ID" value="EGX47362.1"/>
    <property type="molecule type" value="Genomic_DNA"/>
</dbReference>
<proteinExistence type="predicted"/>
<keyword evidence="2" id="KW-1185">Reference proteome</keyword>
<accession>G1XHH4</accession>
<comment type="caution">
    <text evidence="1">The sequence shown here is derived from an EMBL/GenBank/DDBJ whole genome shotgun (WGS) entry which is preliminary data.</text>
</comment>
<dbReference type="HOGENOM" id="CLU_1634979_0_0_1"/>
<evidence type="ECO:0000313" key="2">
    <source>
        <dbReference type="Proteomes" id="UP000008784"/>
    </source>
</evidence>
<dbReference type="AlphaFoldDB" id="G1XHH4"/>
<protein>
    <submittedName>
        <fullName evidence="1">Uncharacterized protein</fullName>
    </submittedName>
</protein>
<name>G1XHH4_ARTOA</name>
<dbReference type="RefSeq" id="XP_011123936.1">
    <property type="nucleotide sequence ID" value="XM_011125634.1"/>
</dbReference>
<organism evidence="1 2">
    <name type="scientific">Arthrobotrys oligospora (strain ATCC 24927 / CBS 115.81 / DSM 1491)</name>
    <name type="common">Nematode-trapping fungus</name>
    <name type="synonym">Didymozoophaga oligospora</name>
    <dbReference type="NCBI Taxonomy" id="756982"/>
    <lineage>
        <taxon>Eukaryota</taxon>
        <taxon>Fungi</taxon>
        <taxon>Dikarya</taxon>
        <taxon>Ascomycota</taxon>
        <taxon>Pezizomycotina</taxon>
        <taxon>Orbiliomycetes</taxon>
        <taxon>Orbiliales</taxon>
        <taxon>Orbiliaceae</taxon>
        <taxon>Orbilia</taxon>
        <taxon>Orbilia oligospora</taxon>
    </lineage>
</organism>
<dbReference type="InParanoid" id="G1XHH4"/>
<reference evidence="1 2" key="1">
    <citation type="journal article" date="2011" name="PLoS Pathog.">
        <title>Genomic and proteomic analyses of the fungus Arthrobotrys oligospora provide insights into nematode-trap formation.</title>
        <authorList>
            <person name="Yang J."/>
            <person name="Wang L."/>
            <person name="Ji X."/>
            <person name="Feng Y."/>
            <person name="Li X."/>
            <person name="Zou C."/>
            <person name="Xu J."/>
            <person name="Ren Y."/>
            <person name="Mi Q."/>
            <person name="Wu J."/>
            <person name="Liu S."/>
            <person name="Liu Y."/>
            <person name="Huang X."/>
            <person name="Wang H."/>
            <person name="Niu X."/>
            <person name="Li J."/>
            <person name="Liang L."/>
            <person name="Luo Y."/>
            <person name="Ji K."/>
            <person name="Zhou W."/>
            <person name="Yu Z."/>
            <person name="Li G."/>
            <person name="Liu Y."/>
            <person name="Li L."/>
            <person name="Qiao M."/>
            <person name="Feng L."/>
            <person name="Zhang K.-Q."/>
        </authorList>
    </citation>
    <scope>NUCLEOTIDE SEQUENCE [LARGE SCALE GENOMIC DNA]</scope>
    <source>
        <strain evidence="2">ATCC 24927 / CBS 115.81 / DSM 1491</strain>
    </source>
</reference>
<sequence>MRCSLDTSSPAESQSLLPGSFGSGGLLSIFLTTTQSTSSPEASYPPFSSTLQKPSSYPVSRWTRDGVGITTMSKLARASPNTRTFSAASTQAARSTTPIATSGPSVECRTLEACHLLAKASPSGKVKLSPIVNPTLNFGNRIGYTNSRTLSRCLQKHLVWLH</sequence>
<gene>
    <name evidence="1" type="ORF">AOL_s00083g455</name>
</gene>
<evidence type="ECO:0000313" key="1">
    <source>
        <dbReference type="EMBL" id="EGX47362.1"/>
    </source>
</evidence>